<proteinExistence type="predicted"/>
<dbReference type="GeneID" id="63856751"/>
<dbReference type="EMBL" id="KZ824659">
    <property type="protein sequence ID" value="RAK75362.1"/>
    <property type="molecule type" value="Genomic_DNA"/>
</dbReference>
<protein>
    <submittedName>
        <fullName evidence="1">Uncharacterized protein</fullName>
    </submittedName>
</protein>
<dbReference type="AlphaFoldDB" id="A0A8G1VWM9"/>
<gene>
    <name evidence="1" type="ORF">BO72DRAFT_174734</name>
</gene>
<accession>A0A8G1VWM9</accession>
<keyword evidence="2" id="KW-1185">Reference proteome</keyword>
<reference evidence="1 2" key="1">
    <citation type="submission" date="2018-02" db="EMBL/GenBank/DDBJ databases">
        <title>The genomes of Aspergillus section Nigri reveals drivers in fungal speciation.</title>
        <authorList>
            <consortium name="DOE Joint Genome Institute"/>
            <person name="Vesth T.C."/>
            <person name="Nybo J."/>
            <person name="Theobald S."/>
            <person name="Brandl J."/>
            <person name="Frisvad J.C."/>
            <person name="Nielsen K.F."/>
            <person name="Lyhne E.K."/>
            <person name="Kogle M.E."/>
            <person name="Kuo A."/>
            <person name="Riley R."/>
            <person name="Clum A."/>
            <person name="Nolan M."/>
            <person name="Lipzen A."/>
            <person name="Salamov A."/>
            <person name="Henrissat B."/>
            <person name="Wiebenga A."/>
            <person name="De vries R.P."/>
            <person name="Grigoriev I.V."/>
            <person name="Mortensen U.H."/>
            <person name="Andersen M.R."/>
            <person name="Baker S.E."/>
        </authorList>
    </citation>
    <scope>NUCLEOTIDE SEQUENCE [LARGE SCALE GENOMIC DNA]</scope>
    <source>
        <strain evidence="1 2">CBS 313.89</strain>
    </source>
</reference>
<dbReference type="VEuPathDB" id="FungiDB:BO72DRAFT_174734"/>
<organism evidence="1 2">
    <name type="scientific">Aspergillus fijiensis CBS 313.89</name>
    <dbReference type="NCBI Taxonomy" id="1448319"/>
    <lineage>
        <taxon>Eukaryota</taxon>
        <taxon>Fungi</taxon>
        <taxon>Dikarya</taxon>
        <taxon>Ascomycota</taxon>
        <taxon>Pezizomycotina</taxon>
        <taxon>Eurotiomycetes</taxon>
        <taxon>Eurotiomycetidae</taxon>
        <taxon>Eurotiales</taxon>
        <taxon>Aspergillaceae</taxon>
        <taxon>Aspergillus</taxon>
    </lineage>
</organism>
<dbReference type="Proteomes" id="UP000249789">
    <property type="component" value="Unassembled WGS sequence"/>
</dbReference>
<evidence type="ECO:0000313" key="2">
    <source>
        <dbReference type="Proteomes" id="UP000249789"/>
    </source>
</evidence>
<sequence>MRRRGQVTGWLMVACFVYSCSSPPFALLLTPCTSYSFAIYQSMDYPSRWLDACIMQQFSEGFLRLPYQAMTSFVHAVQDYFWSLVWLFTPHPTQWFEIPNLDAAIAT</sequence>
<dbReference type="RefSeq" id="XP_040799372.1">
    <property type="nucleotide sequence ID" value="XM_040939418.1"/>
</dbReference>
<name>A0A8G1VWM9_9EURO</name>
<evidence type="ECO:0000313" key="1">
    <source>
        <dbReference type="EMBL" id="RAK75362.1"/>
    </source>
</evidence>
<dbReference type="PROSITE" id="PS51257">
    <property type="entry name" value="PROKAR_LIPOPROTEIN"/>
    <property type="match status" value="1"/>
</dbReference>